<keyword evidence="7" id="KW-0408">Iron</keyword>
<dbReference type="Pfam" id="PF21105">
    <property type="entry name" value="DyP_N"/>
    <property type="match status" value="1"/>
</dbReference>
<evidence type="ECO:0000256" key="4">
    <source>
        <dbReference type="ARBA" id="ARBA00022723"/>
    </source>
</evidence>
<dbReference type="PANTHER" id="PTHR30521">
    <property type="entry name" value="DEFERROCHELATASE/PEROXIDASE"/>
    <property type="match status" value="1"/>
</dbReference>
<dbReference type="InterPro" id="IPR006314">
    <property type="entry name" value="Dyp_peroxidase"/>
</dbReference>
<evidence type="ECO:0000313" key="13">
    <source>
        <dbReference type="Proteomes" id="UP001521150"/>
    </source>
</evidence>
<evidence type="ECO:0000313" key="12">
    <source>
        <dbReference type="EMBL" id="MCE7008485.1"/>
    </source>
</evidence>
<evidence type="ECO:0000256" key="1">
    <source>
        <dbReference type="ARBA" id="ARBA00001970"/>
    </source>
</evidence>
<dbReference type="InterPro" id="IPR049509">
    <property type="entry name" value="DyP_N"/>
</dbReference>
<evidence type="ECO:0000256" key="9">
    <source>
        <dbReference type="SAM" id="MobiDB-lite"/>
    </source>
</evidence>
<name>A0ABS8ZNF2_9PSEU</name>
<keyword evidence="3" id="KW-0349">Heme</keyword>
<feature type="compositionally biased region" description="Basic and acidic residues" evidence="9">
    <location>
        <begin position="215"/>
        <end position="232"/>
    </location>
</feature>
<protein>
    <submittedName>
        <fullName evidence="12">Dyp-type peroxidase</fullName>
    </submittedName>
</protein>
<dbReference type="Pfam" id="PF20628">
    <property type="entry name" value="Dyp_perox_C"/>
    <property type="match status" value="1"/>
</dbReference>
<organism evidence="12 13">
    <name type="scientific">Kibdelosporangium philippinense</name>
    <dbReference type="NCBI Taxonomy" id="211113"/>
    <lineage>
        <taxon>Bacteria</taxon>
        <taxon>Bacillati</taxon>
        <taxon>Actinomycetota</taxon>
        <taxon>Actinomycetes</taxon>
        <taxon>Pseudonocardiales</taxon>
        <taxon>Pseudonocardiaceae</taxon>
        <taxon>Kibdelosporangium</taxon>
    </lineage>
</organism>
<dbReference type="PROSITE" id="PS51404">
    <property type="entry name" value="DYP_PEROXIDASE"/>
    <property type="match status" value="1"/>
</dbReference>
<comment type="cofactor">
    <cofactor evidence="1">
        <name>heme b</name>
        <dbReference type="ChEBI" id="CHEBI:60344"/>
    </cofactor>
</comment>
<keyword evidence="13" id="KW-1185">Reference proteome</keyword>
<evidence type="ECO:0000256" key="7">
    <source>
        <dbReference type="ARBA" id="ARBA00023004"/>
    </source>
</evidence>
<evidence type="ECO:0000256" key="2">
    <source>
        <dbReference type="ARBA" id="ARBA00022559"/>
    </source>
</evidence>
<evidence type="ECO:0000259" key="10">
    <source>
        <dbReference type="Pfam" id="PF20628"/>
    </source>
</evidence>
<keyword evidence="6" id="KW-0560">Oxidoreductase</keyword>
<dbReference type="PANTHER" id="PTHR30521:SF4">
    <property type="entry name" value="DEFERROCHELATASE"/>
    <property type="match status" value="1"/>
</dbReference>
<evidence type="ECO:0000259" key="11">
    <source>
        <dbReference type="Pfam" id="PF21105"/>
    </source>
</evidence>
<feature type="region of interest" description="Disordered" evidence="9">
    <location>
        <begin position="203"/>
        <end position="232"/>
    </location>
</feature>
<feature type="domain" description="DyP dimeric alpha+beta barrel" evidence="11">
    <location>
        <begin position="20"/>
        <end position="175"/>
    </location>
</feature>
<dbReference type="Proteomes" id="UP001521150">
    <property type="component" value="Unassembled WGS sequence"/>
</dbReference>
<dbReference type="RefSeq" id="WP_233729981.1">
    <property type="nucleotide sequence ID" value="NZ_JAJVCN010000003.1"/>
</dbReference>
<comment type="caution">
    <text evidence="12">The sequence shown here is derived from an EMBL/GenBank/DDBJ whole genome shotgun (WGS) entry which is preliminary data.</text>
</comment>
<dbReference type="EMBL" id="JAJVCN010000003">
    <property type="protein sequence ID" value="MCE7008485.1"/>
    <property type="molecule type" value="Genomic_DNA"/>
</dbReference>
<accession>A0ABS8ZNF2</accession>
<proteinExistence type="inferred from homology"/>
<keyword evidence="2 12" id="KW-0575">Peroxidase</keyword>
<dbReference type="InterPro" id="IPR011008">
    <property type="entry name" value="Dimeric_a/b-barrel"/>
</dbReference>
<reference evidence="12 13" key="1">
    <citation type="submission" date="2021-12" db="EMBL/GenBank/DDBJ databases">
        <title>Genome sequence of Kibdelosporangium philippinense ATCC 49844.</title>
        <authorList>
            <person name="Fedorov E.A."/>
            <person name="Omeragic M."/>
            <person name="Shalygina K.F."/>
            <person name="Maclea K.S."/>
        </authorList>
    </citation>
    <scope>NUCLEOTIDE SEQUENCE [LARGE SCALE GENOMIC DNA]</scope>
    <source>
        <strain evidence="12 13">ATCC 49844</strain>
    </source>
</reference>
<dbReference type="GO" id="GO:0004601">
    <property type="term" value="F:peroxidase activity"/>
    <property type="evidence" value="ECO:0007669"/>
    <property type="project" value="UniProtKB-KW"/>
</dbReference>
<keyword evidence="4" id="KW-0479">Metal-binding</keyword>
<dbReference type="NCBIfam" id="TIGR01413">
    <property type="entry name" value="Dyp_perox_fam"/>
    <property type="match status" value="1"/>
</dbReference>
<feature type="domain" description="Dyp-type peroxidase C-terminal" evidence="10">
    <location>
        <begin position="348"/>
        <end position="427"/>
    </location>
</feature>
<evidence type="ECO:0000256" key="3">
    <source>
        <dbReference type="ARBA" id="ARBA00022617"/>
    </source>
</evidence>
<comment type="similarity">
    <text evidence="8">Belongs to the DyP-type peroxidase family.</text>
</comment>
<sequence>MTDQGADAAGRTLPLRHSDDIQGDILAGFRKDHETVLLLRFPDDQRPVRKWLRLMIPQIATTRQVAAFNAEFSAARHARAGIDPAGLSPTWVNLSLTYAGLKFLMGEEPFPDTTLPGVQAFIHGAFARAEINGDEGDSAPDHWLFGREDQPVHAVLTIASDEQAQLELRASELRVAAARAGLTVAFEQVGATLPGDAKGHEHFGFKDGVSQPGVRDFDRPDPRDPIHVDGKPGTRILPAGEFVIGHPKLTGDAPPLPDWTRNGSFQVVRRLAQDVPAWWAQAGAARRQLEQEGVELPPGTGTEWLAARVVGRWRSGASVAHNPNTEPPTKPGAPDDNLISYATDENGHTTPHFAHIRKTNPRDGIAGDFKNADTRRIIRRGIPFGQPFDPSSGAGHGPDTDRGLVFIAYMADLAEQFEFLQQRWINDKDFFQTDAGHDPVIGKDSDITLKLDTKPEGKKLHFAQFVRTEGTIYAFAPALTTLRDLAGR</sequence>
<evidence type="ECO:0000256" key="6">
    <source>
        <dbReference type="ARBA" id="ARBA00023002"/>
    </source>
</evidence>
<dbReference type="SUPFAM" id="SSF54909">
    <property type="entry name" value="Dimeric alpha+beta barrel"/>
    <property type="match status" value="1"/>
</dbReference>
<dbReference type="InterPro" id="IPR048328">
    <property type="entry name" value="Dyp_perox_C"/>
</dbReference>
<keyword evidence="5" id="KW-0732">Signal</keyword>
<evidence type="ECO:0000256" key="8">
    <source>
        <dbReference type="ARBA" id="ARBA00025737"/>
    </source>
</evidence>
<evidence type="ECO:0000256" key="5">
    <source>
        <dbReference type="ARBA" id="ARBA00022729"/>
    </source>
</evidence>
<gene>
    <name evidence="12" type="ORF">LWC34_37595</name>
</gene>